<keyword evidence="4" id="KW-0963">Cytoplasm</keyword>
<proteinExistence type="inferred from homology"/>
<evidence type="ECO:0000256" key="8">
    <source>
        <dbReference type="ARBA" id="ARBA00022840"/>
    </source>
</evidence>
<keyword evidence="6" id="KW-0479">Metal-binding</keyword>
<keyword evidence="12" id="KW-1185">Reference proteome</keyword>
<comment type="similarity">
    <text evidence="2">Belongs to the TsaE family.</text>
</comment>
<comment type="caution">
    <text evidence="11">The sequence shown here is derived from an EMBL/GenBank/DDBJ whole genome shotgun (WGS) entry which is preliminary data.</text>
</comment>
<dbReference type="Pfam" id="PF02367">
    <property type="entry name" value="TsaE"/>
    <property type="match status" value="1"/>
</dbReference>
<evidence type="ECO:0000256" key="3">
    <source>
        <dbReference type="ARBA" id="ARBA00019010"/>
    </source>
</evidence>
<dbReference type="RefSeq" id="WP_349230353.1">
    <property type="nucleotide sequence ID" value="NZ_JBBMFJ010000039.1"/>
</dbReference>
<evidence type="ECO:0000256" key="6">
    <source>
        <dbReference type="ARBA" id="ARBA00022723"/>
    </source>
</evidence>
<keyword evidence="8" id="KW-0067">ATP-binding</keyword>
<gene>
    <name evidence="11" type="primary">tsaE</name>
    <name evidence="11" type="ORF">WMO41_14450</name>
</gene>
<accession>A0ABV1HPU5</accession>
<dbReference type="NCBIfam" id="TIGR00150">
    <property type="entry name" value="T6A_YjeE"/>
    <property type="match status" value="1"/>
</dbReference>
<sequence>MEYKSNSPEETFALGKQLGEQAKPGEVYCLDGDLGVGKTIFTQGFAAGLGIDEPVNSPTFTIVQQYDSGRLPLYHFDVYRIGDVSEMDEIGYEDCFYGEGVCLIEWSQLIPEILPDEVIRIRIEKDLEQGFDYRKITVEGLE</sequence>
<evidence type="ECO:0000256" key="2">
    <source>
        <dbReference type="ARBA" id="ARBA00007599"/>
    </source>
</evidence>
<reference evidence="11 12" key="1">
    <citation type="submission" date="2024-03" db="EMBL/GenBank/DDBJ databases">
        <title>Human intestinal bacterial collection.</title>
        <authorList>
            <person name="Pauvert C."/>
            <person name="Hitch T.C.A."/>
            <person name="Clavel T."/>
        </authorList>
    </citation>
    <scope>NUCLEOTIDE SEQUENCE [LARGE SCALE GENOMIC DNA]</scope>
    <source>
        <strain evidence="11 12">CLA-AP-H27</strain>
    </source>
</reference>
<keyword evidence="9" id="KW-0460">Magnesium</keyword>
<evidence type="ECO:0000256" key="4">
    <source>
        <dbReference type="ARBA" id="ARBA00022490"/>
    </source>
</evidence>
<evidence type="ECO:0000256" key="1">
    <source>
        <dbReference type="ARBA" id="ARBA00004496"/>
    </source>
</evidence>
<evidence type="ECO:0000256" key="7">
    <source>
        <dbReference type="ARBA" id="ARBA00022741"/>
    </source>
</evidence>
<evidence type="ECO:0000256" key="10">
    <source>
        <dbReference type="ARBA" id="ARBA00032441"/>
    </source>
</evidence>
<protein>
    <recommendedName>
        <fullName evidence="3">tRNA threonylcarbamoyladenosine biosynthesis protein TsaE</fullName>
    </recommendedName>
    <alternativeName>
        <fullName evidence="10">t(6)A37 threonylcarbamoyladenosine biosynthesis protein TsaE</fullName>
    </alternativeName>
</protein>
<keyword evidence="7" id="KW-0547">Nucleotide-binding</keyword>
<evidence type="ECO:0000256" key="5">
    <source>
        <dbReference type="ARBA" id="ARBA00022694"/>
    </source>
</evidence>
<dbReference type="SUPFAM" id="SSF52540">
    <property type="entry name" value="P-loop containing nucleoside triphosphate hydrolases"/>
    <property type="match status" value="1"/>
</dbReference>
<evidence type="ECO:0000313" key="12">
    <source>
        <dbReference type="Proteomes" id="UP001437460"/>
    </source>
</evidence>
<dbReference type="InterPro" id="IPR003442">
    <property type="entry name" value="T6A_TsaE"/>
</dbReference>
<dbReference type="PANTHER" id="PTHR33540">
    <property type="entry name" value="TRNA THREONYLCARBAMOYLADENOSINE BIOSYNTHESIS PROTEIN TSAE"/>
    <property type="match status" value="1"/>
</dbReference>
<keyword evidence="5" id="KW-0819">tRNA processing</keyword>
<comment type="subcellular location">
    <subcellularLocation>
        <location evidence="1">Cytoplasm</location>
    </subcellularLocation>
</comment>
<evidence type="ECO:0000256" key="9">
    <source>
        <dbReference type="ARBA" id="ARBA00022842"/>
    </source>
</evidence>
<dbReference type="Gene3D" id="3.40.50.300">
    <property type="entry name" value="P-loop containing nucleotide triphosphate hydrolases"/>
    <property type="match status" value="1"/>
</dbReference>
<dbReference type="PANTHER" id="PTHR33540:SF2">
    <property type="entry name" value="TRNA THREONYLCARBAMOYLADENOSINE BIOSYNTHESIS PROTEIN TSAE"/>
    <property type="match status" value="1"/>
</dbReference>
<name>A0ABV1HPU5_9FIRM</name>
<dbReference type="Proteomes" id="UP001437460">
    <property type="component" value="Unassembled WGS sequence"/>
</dbReference>
<evidence type="ECO:0000313" key="11">
    <source>
        <dbReference type="EMBL" id="MEQ2564348.1"/>
    </source>
</evidence>
<organism evidence="11 12">
    <name type="scientific">Ventrimonas faecis</name>
    <dbReference type="NCBI Taxonomy" id="3133170"/>
    <lineage>
        <taxon>Bacteria</taxon>
        <taxon>Bacillati</taxon>
        <taxon>Bacillota</taxon>
        <taxon>Clostridia</taxon>
        <taxon>Lachnospirales</taxon>
        <taxon>Lachnospiraceae</taxon>
        <taxon>Ventrimonas</taxon>
    </lineage>
</organism>
<dbReference type="InterPro" id="IPR027417">
    <property type="entry name" value="P-loop_NTPase"/>
</dbReference>
<dbReference type="EMBL" id="JBBMFJ010000039">
    <property type="protein sequence ID" value="MEQ2564348.1"/>
    <property type="molecule type" value="Genomic_DNA"/>
</dbReference>